<proteinExistence type="predicted"/>
<dbReference type="InterPro" id="IPR029063">
    <property type="entry name" value="SAM-dependent_MTases_sf"/>
</dbReference>
<evidence type="ECO:0000313" key="2">
    <source>
        <dbReference type="EMBL" id="GGL84133.1"/>
    </source>
</evidence>
<reference evidence="2" key="1">
    <citation type="journal article" date="2014" name="Int. J. Syst. Evol. Microbiol.">
        <title>Complete genome sequence of Corynebacterium casei LMG S-19264T (=DSM 44701T), isolated from a smear-ripened cheese.</title>
        <authorList>
            <consortium name="US DOE Joint Genome Institute (JGI-PGF)"/>
            <person name="Walter F."/>
            <person name="Albersmeier A."/>
            <person name="Kalinowski J."/>
            <person name="Ruckert C."/>
        </authorList>
    </citation>
    <scope>NUCLEOTIDE SEQUENCE</scope>
    <source>
        <strain evidence="2">CGMCC 4.7306</strain>
    </source>
</reference>
<dbReference type="Gene3D" id="3.40.50.150">
    <property type="entry name" value="Vaccinia Virus protein VP39"/>
    <property type="match status" value="1"/>
</dbReference>
<dbReference type="GO" id="GO:0016423">
    <property type="term" value="F:tRNA (guanine) methyltransferase activity"/>
    <property type="evidence" value="ECO:0007669"/>
    <property type="project" value="TreeGrafter"/>
</dbReference>
<dbReference type="AlphaFoldDB" id="A0A917W944"/>
<dbReference type="GO" id="GO:0030488">
    <property type="term" value="P:tRNA methylation"/>
    <property type="evidence" value="ECO:0007669"/>
    <property type="project" value="TreeGrafter"/>
</dbReference>
<dbReference type="Pfam" id="PF01170">
    <property type="entry name" value="UPF0020"/>
    <property type="match status" value="1"/>
</dbReference>
<dbReference type="Proteomes" id="UP000613840">
    <property type="component" value="Unassembled WGS sequence"/>
</dbReference>
<name>A0A917W944_9ACTN</name>
<accession>A0A917W944</accession>
<dbReference type="PANTHER" id="PTHR14911">
    <property type="entry name" value="THUMP DOMAIN-CONTAINING"/>
    <property type="match status" value="1"/>
</dbReference>
<protein>
    <submittedName>
        <fullName evidence="2">RNA methyltransferase</fullName>
    </submittedName>
</protein>
<gene>
    <name evidence="2" type="ORF">GCM10011575_47950</name>
</gene>
<organism evidence="2 3">
    <name type="scientific">Microlunatus endophyticus</name>
    <dbReference type="NCBI Taxonomy" id="1716077"/>
    <lineage>
        <taxon>Bacteria</taxon>
        <taxon>Bacillati</taxon>
        <taxon>Actinomycetota</taxon>
        <taxon>Actinomycetes</taxon>
        <taxon>Propionibacteriales</taxon>
        <taxon>Propionibacteriaceae</taxon>
        <taxon>Microlunatus</taxon>
    </lineage>
</organism>
<dbReference type="InterPro" id="IPR000241">
    <property type="entry name" value="RlmKL-like_Mtase"/>
</dbReference>
<evidence type="ECO:0000313" key="3">
    <source>
        <dbReference type="Proteomes" id="UP000613840"/>
    </source>
</evidence>
<keyword evidence="2" id="KW-0808">Transferase</keyword>
<dbReference type="EMBL" id="BMMZ01000023">
    <property type="protein sequence ID" value="GGL84133.1"/>
    <property type="molecule type" value="Genomic_DNA"/>
</dbReference>
<keyword evidence="2" id="KW-0489">Methyltransferase</keyword>
<keyword evidence="3" id="KW-1185">Reference proteome</keyword>
<dbReference type="PANTHER" id="PTHR14911:SF13">
    <property type="entry name" value="TRNA (GUANINE(6)-N2)-METHYLTRANSFERASE THUMP3"/>
    <property type="match status" value="1"/>
</dbReference>
<dbReference type="CDD" id="cd02440">
    <property type="entry name" value="AdoMet_MTases"/>
    <property type="match status" value="1"/>
</dbReference>
<comment type="caution">
    <text evidence="2">The sequence shown here is derived from an EMBL/GenBank/DDBJ whole genome shotgun (WGS) entry which is preliminary data.</text>
</comment>
<feature type="domain" description="Ribosomal RNA large subunit methyltransferase K/L-like methyltransferase" evidence="1">
    <location>
        <begin position="153"/>
        <end position="308"/>
    </location>
</feature>
<sequence length="334" mass="37079">MLKTGDEWTLLFEIETLRGLEEFAASELKQTIGIKMARNRVDYRGRLAPLLSLRTAVAVHRYERFEGSRPTVILGDQRLREMLKFVTSADKFTGFRISSPGKDSAALRRVRDSVAASTGLPEHPEGDLLVRIRRDHTGWEVLVRVTARSLSTRPWRVADMPGALHATMAAVMVDLTAPRRTDRILNLCCGSGTLLAETRHGKHLIGVDNADPALQAARANLAAANRTRKDTVPTSLLRADAGKLPLTAQSIDVLLSDLPYGHTIGNHQDNRSLYPAILSEAARLASPGARFAACTQDMRLFEASITSDWHLEKQLRVHQRRAIPAIYLLRRTLT</sequence>
<dbReference type="SUPFAM" id="SSF53335">
    <property type="entry name" value="S-adenosyl-L-methionine-dependent methyltransferases"/>
    <property type="match status" value="1"/>
</dbReference>
<evidence type="ECO:0000259" key="1">
    <source>
        <dbReference type="Pfam" id="PF01170"/>
    </source>
</evidence>
<reference evidence="2" key="2">
    <citation type="submission" date="2020-09" db="EMBL/GenBank/DDBJ databases">
        <authorList>
            <person name="Sun Q."/>
            <person name="Zhou Y."/>
        </authorList>
    </citation>
    <scope>NUCLEOTIDE SEQUENCE</scope>
    <source>
        <strain evidence="2">CGMCC 4.7306</strain>
    </source>
</reference>